<gene>
    <name evidence="1" type="ORF">CDAR_60401</name>
</gene>
<sequence length="108" mass="12734">MQKTYACRRQEELNWRNALYVRIVIFAHKTTISEGGCKRWLQLRQLSSEYKFRGEEEERLGYKCSTLGEPRPPPESYIGEILNISFFQDLLAGELKFYFDAEEKVNCA</sequence>
<organism evidence="1 2">
    <name type="scientific">Caerostris darwini</name>
    <dbReference type="NCBI Taxonomy" id="1538125"/>
    <lineage>
        <taxon>Eukaryota</taxon>
        <taxon>Metazoa</taxon>
        <taxon>Ecdysozoa</taxon>
        <taxon>Arthropoda</taxon>
        <taxon>Chelicerata</taxon>
        <taxon>Arachnida</taxon>
        <taxon>Araneae</taxon>
        <taxon>Araneomorphae</taxon>
        <taxon>Entelegynae</taxon>
        <taxon>Araneoidea</taxon>
        <taxon>Araneidae</taxon>
        <taxon>Caerostris</taxon>
    </lineage>
</organism>
<accession>A0AAV4QI82</accession>
<dbReference type="Proteomes" id="UP001054837">
    <property type="component" value="Unassembled WGS sequence"/>
</dbReference>
<keyword evidence="2" id="KW-1185">Reference proteome</keyword>
<evidence type="ECO:0000313" key="2">
    <source>
        <dbReference type="Proteomes" id="UP001054837"/>
    </source>
</evidence>
<evidence type="ECO:0000313" key="1">
    <source>
        <dbReference type="EMBL" id="GIY09773.1"/>
    </source>
</evidence>
<comment type="caution">
    <text evidence="1">The sequence shown here is derived from an EMBL/GenBank/DDBJ whole genome shotgun (WGS) entry which is preliminary data.</text>
</comment>
<dbReference type="EMBL" id="BPLQ01004677">
    <property type="protein sequence ID" value="GIY09773.1"/>
    <property type="molecule type" value="Genomic_DNA"/>
</dbReference>
<protein>
    <submittedName>
        <fullName evidence="1">Uncharacterized protein</fullName>
    </submittedName>
</protein>
<name>A0AAV4QI82_9ARAC</name>
<reference evidence="1 2" key="1">
    <citation type="submission" date="2021-06" db="EMBL/GenBank/DDBJ databases">
        <title>Caerostris darwini draft genome.</title>
        <authorList>
            <person name="Kono N."/>
            <person name="Arakawa K."/>
        </authorList>
    </citation>
    <scope>NUCLEOTIDE SEQUENCE [LARGE SCALE GENOMIC DNA]</scope>
</reference>
<dbReference type="AlphaFoldDB" id="A0AAV4QI82"/>
<proteinExistence type="predicted"/>